<dbReference type="GO" id="GO:0022857">
    <property type="term" value="F:transmembrane transporter activity"/>
    <property type="evidence" value="ECO:0007669"/>
    <property type="project" value="InterPro"/>
</dbReference>
<feature type="transmembrane region" description="Helical" evidence="7">
    <location>
        <begin position="346"/>
        <end position="364"/>
    </location>
</feature>
<accession>A0A1H3T0L5</accession>
<evidence type="ECO:0000313" key="10">
    <source>
        <dbReference type="Proteomes" id="UP000198891"/>
    </source>
</evidence>
<dbReference type="CDD" id="cd17321">
    <property type="entry name" value="MFS_MMR_MDR_like"/>
    <property type="match status" value="1"/>
</dbReference>
<evidence type="ECO:0000256" key="6">
    <source>
        <dbReference type="ARBA" id="ARBA00023136"/>
    </source>
</evidence>
<evidence type="ECO:0000256" key="1">
    <source>
        <dbReference type="ARBA" id="ARBA00004651"/>
    </source>
</evidence>
<dbReference type="Pfam" id="PF07690">
    <property type="entry name" value="MFS_1"/>
    <property type="match status" value="1"/>
</dbReference>
<gene>
    <name evidence="9" type="ORF">SAMN05216554_3812</name>
</gene>
<feature type="domain" description="Major facilitator superfamily (MFS) profile" evidence="8">
    <location>
        <begin position="27"/>
        <end position="479"/>
    </location>
</feature>
<name>A0A1H3T0L5_9MICO</name>
<keyword evidence="5 7" id="KW-1133">Transmembrane helix</keyword>
<reference evidence="9 10" key="1">
    <citation type="submission" date="2016-10" db="EMBL/GenBank/DDBJ databases">
        <authorList>
            <person name="de Groot N.N."/>
        </authorList>
    </citation>
    <scope>NUCLEOTIDE SEQUENCE [LARGE SCALE GENOMIC DNA]</scope>
    <source>
        <strain evidence="9 10">CGMCC 4.3491</strain>
    </source>
</reference>
<feature type="transmembrane region" description="Helical" evidence="7">
    <location>
        <begin position="61"/>
        <end position="81"/>
    </location>
</feature>
<feature type="transmembrane region" description="Helical" evidence="7">
    <location>
        <begin position="184"/>
        <end position="203"/>
    </location>
</feature>
<sequence>MTDTSISAPPVGSSSGAPSRSRRRWLALGVLALAQFLVVLDASIVNIALPSLGAQLALDTAALSWVITAYVLPFGGLLLLGGRLADRYGHRRLFLIGSAGFVGASALAGFALSGEMLFAARALQGASAALLAPASLALVTQLFPLAQDRAKALGIWGAVAGIGSAAGVLLGGVLTAAFGWQAVFFVNVPIGVAVLLFVPRLVTRDPESTGTRLDYPGAATITGGLVALVGALTAFEQLGVAHPVTIALAGAAVALIVAFVLIERRSPAPLVSFSIFSNRSVTAGNVAILLMGAAMTALFFAFSVYTQAVLHYDALTAGLSQLPLAGALVAVAGVVPTVIGRIGTRVTLVGSLAVVAGGLVWLAAAPASAVFVVDLLGPTVLLGIGLGGAFVSGTQLAVHGVRPADAGLAGGLVNTSQQIGSAVGLALLSTLAATRTEGLVRSGMAAPEALTAGFSWVFLGAAVLAVAAGLAVLLIREAGPERLARTTVEG</sequence>
<feature type="transmembrane region" description="Helical" evidence="7">
    <location>
        <begin position="25"/>
        <end position="49"/>
    </location>
</feature>
<evidence type="ECO:0000256" key="2">
    <source>
        <dbReference type="ARBA" id="ARBA00022448"/>
    </source>
</evidence>
<evidence type="ECO:0000259" key="8">
    <source>
        <dbReference type="PROSITE" id="PS50850"/>
    </source>
</evidence>
<dbReference type="OrthoDB" id="7375466at2"/>
<feature type="transmembrane region" description="Helical" evidence="7">
    <location>
        <begin position="283"/>
        <end position="302"/>
    </location>
</feature>
<proteinExistence type="predicted"/>
<keyword evidence="3" id="KW-1003">Cell membrane</keyword>
<dbReference type="InterPro" id="IPR036259">
    <property type="entry name" value="MFS_trans_sf"/>
</dbReference>
<feature type="transmembrane region" description="Helical" evidence="7">
    <location>
        <begin position="155"/>
        <end position="178"/>
    </location>
</feature>
<evidence type="ECO:0000256" key="7">
    <source>
        <dbReference type="SAM" id="Phobius"/>
    </source>
</evidence>
<dbReference type="PROSITE" id="PS50850">
    <property type="entry name" value="MFS"/>
    <property type="match status" value="1"/>
</dbReference>
<dbReference type="InterPro" id="IPR020846">
    <property type="entry name" value="MFS_dom"/>
</dbReference>
<feature type="transmembrane region" description="Helical" evidence="7">
    <location>
        <begin position="453"/>
        <end position="475"/>
    </location>
</feature>
<dbReference type="EMBL" id="FNPZ01000004">
    <property type="protein sequence ID" value="SDZ42889.1"/>
    <property type="molecule type" value="Genomic_DNA"/>
</dbReference>
<dbReference type="SUPFAM" id="SSF103473">
    <property type="entry name" value="MFS general substrate transporter"/>
    <property type="match status" value="1"/>
</dbReference>
<dbReference type="InterPro" id="IPR011701">
    <property type="entry name" value="MFS"/>
</dbReference>
<feature type="transmembrane region" description="Helical" evidence="7">
    <location>
        <begin position="241"/>
        <end position="262"/>
    </location>
</feature>
<keyword evidence="4 7" id="KW-0812">Transmembrane</keyword>
<organism evidence="9 10">
    <name type="scientific">Herbiconiux ginsengi</name>
    <dbReference type="NCBI Taxonomy" id="381665"/>
    <lineage>
        <taxon>Bacteria</taxon>
        <taxon>Bacillati</taxon>
        <taxon>Actinomycetota</taxon>
        <taxon>Actinomycetes</taxon>
        <taxon>Micrococcales</taxon>
        <taxon>Microbacteriaceae</taxon>
        <taxon>Herbiconiux</taxon>
    </lineage>
</organism>
<protein>
    <submittedName>
        <fullName evidence="9">Drug resistance transporter, EmrB/QacA subfamily</fullName>
    </submittedName>
</protein>
<feature type="transmembrane region" description="Helical" evidence="7">
    <location>
        <begin position="93"/>
        <end position="112"/>
    </location>
</feature>
<dbReference type="PANTHER" id="PTHR42718">
    <property type="entry name" value="MAJOR FACILITATOR SUPERFAMILY MULTIDRUG TRANSPORTER MFSC"/>
    <property type="match status" value="1"/>
</dbReference>
<evidence type="ECO:0000256" key="5">
    <source>
        <dbReference type="ARBA" id="ARBA00022989"/>
    </source>
</evidence>
<keyword evidence="10" id="KW-1185">Reference proteome</keyword>
<keyword evidence="6 7" id="KW-0472">Membrane</keyword>
<dbReference type="Gene3D" id="1.20.1720.10">
    <property type="entry name" value="Multidrug resistance protein D"/>
    <property type="match status" value="1"/>
</dbReference>
<evidence type="ECO:0000313" key="9">
    <source>
        <dbReference type="EMBL" id="SDZ42889.1"/>
    </source>
</evidence>
<dbReference type="STRING" id="381665.SAMN05216554_3812"/>
<feature type="transmembrane region" description="Helical" evidence="7">
    <location>
        <begin position="412"/>
        <end position="433"/>
    </location>
</feature>
<dbReference type="PANTHER" id="PTHR42718:SF46">
    <property type="entry name" value="BLR6921 PROTEIN"/>
    <property type="match status" value="1"/>
</dbReference>
<comment type="subcellular location">
    <subcellularLocation>
        <location evidence="1">Cell membrane</location>
        <topology evidence="1">Multi-pass membrane protein</topology>
    </subcellularLocation>
</comment>
<feature type="transmembrane region" description="Helical" evidence="7">
    <location>
        <begin position="215"/>
        <end position="235"/>
    </location>
</feature>
<feature type="transmembrane region" description="Helical" evidence="7">
    <location>
        <begin position="118"/>
        <end position="143"/>
    </location>
</feature>
<feature type="transmembrane region" description="Helical" evidence="7">
    <location>
        <begin position="370"/>
        <end position="391"/>
    </location>
</feature>
<dbReference type="AlphaFoldDB" id="A0A1H3T0L5"/>
<dbReference type="Gene3D" id="1.20.1250.20">
    <property type="entry name" value="MFS general substrate transporter like domains"/>
    <property type="match status" value="1"/>
</dbReference>
<dbReference type="RefSeq" id="WP_092556755.1">
    <property type="nucleotide sequence ID" value="NZ_FNPZ01000004.1"/>
</dbReference>
<keyword evidence="2" id="KW-0813">Transport</keyword>
<feature type="transmembrane region" description="Helical" evidence="7">
    <location>
        <begin position="322"/>
        <end position="339"/>
    </location>
</feature>
<dbReference type="GO" id="GO:0005886">
    <property type="term" value="C:plasma membrane"/>
    <property type="evidence" value="ECO:0007669"/>
    <property type="project" value="UniProtKB-SubCell"/>
</dbReference>
<evidence type="ECO:0000256" key="3">
    <source>
        <dbReference type="ARBA" id="ARBA00022475"/>
    </source>
</evidence>
<evidence type="ECO:0000256" key="4">
    <source>
        <dbReference type="ARBA" id="ARBA00022692"/>
    </source>
</evidence>
<dbReference type="Proteomes" id="UP000198891">
    <property type="component" value="Unassembled WGS sequence"/>
</dbReference>